<dbReference type="AlphaFoldDB" id="A0A6V8I8N8"/>
<organism evidence="1 2">
    <name type="scientific">Acetobacter persici</name>
    <dbReference type="NCBI Taxonomy" id="1076596"/>
    <lineage>
        <taxon>Bacteria</taxon>
        <taxon>Pseudomonadati</taxon>
        <taxon>Pseudomonadota</taxon>
        <taxon>Alphaproteobacteria</taxon>
        <taxon>Acetobacterales</taxon>
        <taxon>Acetobacteraceae</taxon>
        <taxon>Acetobacter</taxon>
    </lineage>
</organism>
<evidence type="ECO:0000313" key="1">
    <source>
        <dbReference type="EMBL" id="GFE93674.1"/>
    </source>
</evidence>
<accession>A0A6V8I8N8</accession>
<evidence type="ECO:0000313" key="2">
    <source>
        <dbReference type="Proteomes" id="UP000548726"/>
    </source>
</evidence>
<name>A0A6V8I8N8_9PROT</name>
<comment type="caution">
    <text evidence="1">The sequence shown here is derived from an EMBL/GenBank/DDBJ whole genome shotgun (WGS) entry which is preliminary data.</text>
</comment>
<proteinExistence type="predicted"/>
<dbReference type="Proteomes" id="UP000548726">
    <property type="component" value="Unassembled WGS sequence"/>
</dbReference>
<reference evidence="1 2" key="1">
    <citation type="journal article" date="2020" name="Cell Rep.">
        <title>Local necrotic cells trigger systemic immune activation via gut microbiome dysbiosis in Drosophila.</title>
        <authorList>
            <person name="Kosakamoto H."/>
            <person name="Yamauchi T."/>
            <person name="Akuzawa-Tokita Y."/>
            <person name="Nishimura K."/>
            <person name="Soga T."/>
            <person name="Murakami T."/>
            <person name="Mori H."/>
            <person name="Yamamoto K."/>
            <person name="Miyazaki R."/>
            <person name="Koto A."/>
            <person name="Miura M."/>
            <person name="Obata F."/>
        </authorList>
    </citation>
    <scope>NUCLEOTIDE SEQUENCE [LARGE SCALE GENOMIC DNA]</scope>
    <source>
        <strain evidence="1 2">Ai</strain>
    </source>
</reference>
<protein>
    <submittedName>
        <fullName evidence="1">Uncharacterized protein</fullName>
    </submittedName>
</protein>
<gene>
    <name evidence="1" type="ORF">DmAi_17330</name>
</gene>
<keyword evidence="2" id="KW-1185">Reference proteome</keyword>
<dbReference type="EMBL" id="BLJP01000005">
    <property type="protein sequence ID" value="GFE93674.1"/>
    <property type="molecule type" value="Genomic_DNA"/>
</dbReference>
<sequence>MEAFDKAVLLRFHWGNIVPFDLHISGPFQDGMGCELCSVIADNHEGFAIAFHQGRQFPRYTSP</sequence>